<dbReference type="Pfam" id="PF13186">
    <property type="entry name" value="SPASM"/>
    <property type="match status" value="1"/>
</dbReference>
<dbReference type="SUPFAM" id="SSF102114">
    <property type="entry name" value="Radical SAM enzymes"/>
    <property type="match status" value="1"/>
</dbReference>
<keyword evidence="3" id="KW-0408">Iron</keyword>
<dbReference type="Gene3D" id="3.20.20.70">
    <property type="entry name" value="Aldolase class I"/>
    <property type="match status" value="1"/>
</dbReference>
<dbReference type="PROSITE" id="PS51918">
    <property type="entry name" value="RADICAL_SAM"/>
    <property type="match status" value="1"/>
</dbReference>
<dbReference type="AlphaFoldDB" id="A0A1I0GXS8"/>
<gene>
    <name evidence="6" type="ORF">SAMN05660297_03415</name>
</gene>
<feature type="domain" description="Radical SAM core" evidence="5">
    <location>
        <begin position="96"/>
        <end position="309"/>
    </location>
</feature>
<dbReference type="InterPro" id="IPR007197">
    <property type="entry name" value="rSAM"/>
</dbReference>
<keyword evidence="7" id="KW-1185">Reference proteome</keyword>
<dbReference type="GO" id="GO:0006783">
    <property type="term" value="P:heme biosynthetic process"/>
    <property type="evidence" value="ECO:0007669"/>
    <property type="project" value="TreeGrafter"/>
</dbReference>
<dbReference type="GO" id="GO:0051536">
    <property type="term" value="F:iron-sulfur cluster binding"/>
    <property type="evidence" value="ECO:0007669"/>
    <property type="project" value="UniProtKB-KW"/>
</dbReference>
<dbReference type="EMBL" id="FOHU01000028">
    <property type="protein sequence ID" value="SET76059.1"/>
    <property type="molecule type" value="Genomic_DNA"/>
</dbReference>
<sequence>MNTNKILMLMKMAFDGDVMKGLYRTYNILKEDKNFNMIKFVTMMTNMLKGEKILKHEGQYILSTFMPPFPSESFYTNIMAVKEPKDIFTQQSFAKRSAPISIYLSVTHKCPNNCLYCSADNKQDERELTTEEWIRVIKDLQDMNTSIIGLTGGEPMIREDIFGLVEAIDKRSTAILFTSGLNLTLEKARELKRRGLFSIGISLDSHDRKIHNKNRRDDRAFDRALQAMQNAKEAGLYTMAQTVILKEHLQEEELFKLFRLAKENGAHEVKILEPILSGSLLKEENLDKILYDGASRKKLMEIQHKANRRREFPKISTFAYTESEEKFGCGAGAQHSYVSAGGHLYPCDFIPMSFGNVTERSIKELWQEMSAAIGTPKIGCFAQKINRRVYQASEGKLPLNKKQSEEICLENRSSTFPQYYKSLQ</sequence>
<name>A0A1I0GXS8_9FIRM</name>
<protein>
    <submittedName>
        <fullName evidence="6">Radical SAM additional 4Fe4S-binding SPASM domain-containing protein</fullName>
    </submittedName>
</protein>
<accession>A0A1I0GXS8</accession>
<dbReference type="STRING" id="426128.SAMN05660297_03415"/>
<proteinExistence type="predicted"/>
<dbReference type="CDD" id="cd01335">
    <property type="entry name" value="Radical_SAM"/>
    <property type="match status" value="1"/>
</dbReference>
<dbReference type="InterPro" id="IPR050377">
    <property type="entry name" value="Radical_SAM_PqqE_MftC-like"/>
</dbReference>
<dbReference type="Pfam" id="PF04055">
    <property type="entry name" value="Radical_SAM"/>
    <property type="match status" value="1"/>
</dbReference>
<evidence type="ECO:0000313" key="6">
    <source>
        <dbReference type="EMBL" id="SET76059.1"/>
    </source>
</evidence>
<keyword evidence="1" id="KW-0949">S-adenosyl-L-methionine</keyword>
<dbReference type="SFLD" id="SFLDG01386">
    <property type="entry name" value="main_SPASM_domain-containing"/>
    <property type="match status" value="1"/>
</dbReference>
<dbReference type="GO" id="GO:0003824">
    <property type="term" value="F:catalytic activity"/>
    <property type="evidence" value="ECO:0007669"/>
    <property type="project" value="InterPro"/>
</dbReference>
<evidence type="ECO:0000259" key="5">
    <source>
        <dbReference type="PROSITE" id="PS51918"/>
    </source>
</evidence>
<dbReference type="InterPro" id="IPR058240">
    <property type="entry name" value="rSAM_sf"/>
</dbReference>
<reference evidence="6 7" key="1">
    <citation type="submission" date="2016-10" db="EMBL/GenBank/DDBJ databases">
        <authorList>
            <person name="de Groot N.N."/>
        </authorList>
    </citation>
    <scope>NUCLEOTIDE SEQUENCE [LARGE SCALE GENOMIC DNA]</scope>
    <source>
        <strain evidence="6 7">DSM 18979</strain>
    </source>
</reference>
<dbReference type="GO" id="GO:0046872">
    <property type="term" value="F:metal ion binding"/>
    <property type="evidence" value="ECO:0007669"/>
    <property type="project" value="UniProtKB-KW"/>
</dbReference>
<evidence type="ECO:0000313" key="7">
    <source>
        <dbReference type="Proteomes" id="UP000199568"/>
    </source>
</evidence>
<dbReference type="InterPro" id="IPR013785">
    <property type="entry name" value="Aldolase_TIM"/>
</dbReference>
<keyword evidence="4" id="KW-0411">Iron-sulfur</keyword>
<dbReference type="PANTHER" id="PTHR11228">
    <property type="entry name" value="RADICAL SAM DOMAIN PROTEIN"/>
    <property type="match status" value="1"/>
</dbReference>
<dbReference type="SMART" id="SM00729">
    <property type="entry name" value="Elp3"/>
    <property type="match status" value="1"/>
</dbReference>
<evidence type="ECO:0000256" key="2">
    <source>
        <dbReference type="ARBA" id="ARBA00022723"/>
    </source>
</evidence>
<organism evidence="6 7">
    <name type="scientific">Natronincola peptidivorans</name>
    <dbReference type="NCBI Taxonomy" id="426128"/>
    <lineage>
        <taxon>Bacteria</taxon>
        <taxon>Bacillati</taxon>
        <taxon>Bacillota</taxon>
        <taxon>Clostridia</taxon>
        <taxon>Peptostreptococcales</taxon>
        <taxon>Natronincolaceae</taxon>
        <taxon>Natronincola</taxon>
    </lineage>
</organism>
<dbReference type="PANTHER" id="PTHR11228:SF7">
    <property type="entry name" value="PQQA PEPTIDE CYCLASE"/>
    <property type="match status" value="1"/>
</dbReference>
<evidence type="ECO:0000256" key="4">
    <source>
        <dbReference type="ARBA" id="ARBA00023014"/>
    </source>
</evidence>
<keyword evidence="2" id="KW-0479">Metal-binding</keyword>
<evidence type="ECO:0000256" key="1">
    <source>
        <dbReference type="ARBA" id="ARBA00022691"/>
    </source>
</evidence>
<dbReference type="SFLD" id="SFLDS00029">
    <property type="entry name" value="Radical_SAM"/>
    <property type="match status" value="1"/>
</dbReference>
<dbReference type="SFLD" id="SFLDG01067">
    <property type="entry name" value="SPASM/twitch_domain_containing"/>
    <property type="match status" value="1"/>
</dbReference>
<dbReference type="InterPro" id="IPR006638">
    <property type="entry name" value="Elp3/MiaA/NifB-like_rSAM"/>
</dbReference>
<dbReference type="Proteomes" id="UP000199568">
    <property type="component" value="Unassembled WGS sequence"/>
</dbReference>
<dbReference type="InterPro" id="IPR023885">
    <property type="entry name" value="4Fe4S-binding_SPASM_dom"/>
</dbReference>
<evidence type="ECO:0000256" key="3">
    <source>
        <dbReference type="ARBA" id="ARBA00023004"/>
    </source>
</evidence>
<dbReference type="RefSeq" id="WP_170834871.1">
    <property type="nucleotide sequence ID" value="NZ_FOHU01000028.1"/>
</dbReference>